<dbReference type="InterPro" id="IPR006603">
    <property type="entry name" value="PQ-loop_rpt"/>
</dbReference>
<keyword evidence="4 5" id="KW-0472">Membrane</keyword>
<organism evidence="6 7">
    <name type="scientific">Francisella opportunistica</name>
    <dbReference type="NCBI Taxonomy" id="2016517"/>
    <lineage>
        <taxon>Bacteria</taxon>
        <taxon>Pseudomonadati</taxon>
        <taxon>Pseudomonadota</taxon>
        <taxon>Gammaproteobacteria</taxon>
        <taxon>Thiotrichales</taxon>
        <taxon>Francisellaceae</taxon>
        <taxon>Francisella</taxon>
    </lineage>
</organism>
<dbReference type="Proteomes" id="UP000253862">
    <property type="component" value="Chromosome"/>
</dbReference>
<reference evidence="6 7" key="1">
    <citation type="submission" date="2017-07" db="EMBL/GenBank/DDBJ databases">
        <title>Complete genome sequences and comparative analysis of the novel pathogen Francisella opportunistica.</title>
        <authorList>
            <person name="Dietrich E.A."/>
            <person name="Kingry L.C."/>
            <person name="Petersen J.M."/>
        </authorList>
    </citation>
    <scope>NUCLEOTIDE SEQUENCE [LARGE SCALE GENOMIC DNA]</scope>
    <source>
        <strain evidence="6 7">14-2155</strain>
    </source>
</reference>
<feature type="transmembrane region" description="Helical" evidence="5">
    <location>
        <begin position="64"/>
        <end position="85"/>
    </location>
</feature>
<dbReference type="Pfam" id="PF04193">
    <property type="entry name" value="PQ-loop"/>
    <property type="match status" value="1"/>
</dbReference>
<dbReference type="AlphaFoldDB" id="A0A345JP65"/>
<feature type="transmembrane region" description="Helical" evidence="5">
    <location>
        <begin position="38"/>
        <end position="57"/>
    </location>
</feature>
<accession>A0A345JP65</accession>
<proteinExistence type="predicted"/>
<evidence type="ECO:0000256" key="1">
    <source>
        <dbReference type="ARBA" id="ARBA00004141"/>
    </source>
</evidence>
<evidence type="ECO:0008006" key="8">
    <source>
        <dbReference type="Google" id="ProtNLM"/>
    </source>
</evidence>
<evidence type="ECO:0000256" key="2">
    <source>
        <dbReference type="ARBA" id="ARBA00022692"/>
    </source>
</evidence>
<protein>
    <recommendedName>
        <fullName evidence="8">PQ-loop repeat-containing protein</fullName>
    </recommendedName>
</protein>
<evidence type="ECO:0000256" key="3">
    <source>
        <dbReference type="ARBA" id="ARBA00022989"/>
    </source>
</evidence>
<keyword evidence="3 5" id="KW-1133">Transmembrane helix</keyword>
<dbReference type="EMBL" id="CP022375">
    <property type="protein sequence ID" value="AXH29111.1"/>
    <property type="molecule type" value="Genomic_DNA"/>
</dbReference>
<dbReference type="RefSeq" id="WP_071628408.1">
    <property type="nucleotide sequence ID" value="NZ_CP022375.1"/>
</dbReference>
<evidence type="ECO:0000256" key="4">
    <source>
        <dbReference type="ARBA" id="ARBA00023136"/>
    </source>
</evidence>
<keyword evidence="7" id="KW-1185">Reference proteome</keyword>
<sequence length="90" mass="10192">MLYFFDLIAFLFSFALVLNALAFIPQAINIYKTKSSKSISLITFSVFIFIQSVSILYGIIKNDWILAIGYLLALITCSSVLILALKYRNK</sequence>
<dbReference type="OrthoDB" id="5606349at2"/>
<evidence type="ECO:0000313" key="6">
    <source>
        <dbReference type="EMBL" id="AXH29111.1"/>
    </source>
</evidence>
<keyword evidence="2 5" id="KW-0812">Transmembrane</keyword>
<evidence type="ECO:0000313" key="7">
    <source>
        <dbReference type="Proteomes" id="UP000253862"/>
    </source>
</evidence>
<dbReference type="GO" id="GO:0016020">
    <property type="term" value="C:membrane"/>
    <property type="evidence" value="ECO:0007669"/>
    <property type="project" value="UniProtKB-SubCell"/>
</dbReference>
<dbReference type="KEGG" id="foo:CGC45_00155"/>
<comment type="subcellular location">
    <subcellularLocation>
        <location evidence="1">Membrane</location>
        <topology evidence="1">Multi-pass membrane protein</topology>
    </subcellularLocation>
</comment>
<name>A0A345JP65_9GAMM</name>
<gene>
    <name evidence="6" type="ORF">CGC43_00155</name>
</gene>
<evidence type="ECO:0000256" key="5">
    <source>
        <dbReference type="SAM" id="Phobius"/>
    </source>
</evidence>
<dbReference type="Gene3D" id="1.20.1280.290">
    <property type="match status" value="1"/>
</dbReference>